<sequence>MLTLKIQQMTINGHPYLCPECASEAFTLDGNGFIDALPVRGNCWQSHSWEEPLITIGGLRRIQENSTGRQRAEDEDTFEIEIGGAVLTGILHPDVILDDLKRATRDVYWKRIIKPAIRRRKNKAVRAVKRPIKRAAGAVTERVDDTVAAAKAAAIGAAWDWQAGGTQPDPDYTPEPVIPCGACNGKGSFNIKSRMHDTTSVRCSVCSGTGEID</sequence>
<accession>A0AB39NBM0</accession>
<dbReference type="AlphaFoldDB" id="A0AB39NBM0"/>
<dbReference type="EMBL" id="CP163432">
    <property type="protein sequence ID" value="XDQ14539.1"/>
    <property type="molecule type" value="Genomic_DNA"/>
</dbReference>
<dbReference type="SUPFAM" id="SSF57938">
    <property type="entry name" value="DnaJ/Hsp40 cysteine-rich domain"/>
    <property type="match status" value="1"/>
</dbReference>
<evidence type="ECO:0000313" key="1">
    <source>
        <dbReference type="EMBL" id="XDQ14539.1"/>
    </source>
</evidence>
<proteinExistence type="predicted"/>
<gene>
    <name evidence="1" type="ORF">AB5J55_35290</name>
</gene>
<reference evidence="1" key="1">
    <citation type="submission" date="2024-07" db="EMBL/GenBank/DDBJ databases">
        <authorList>
            <person name="Yu S.T."/>
        </authorList>
    </citation>
    <scope>NUCLEOTIDE SEQUENCE</scope>
    <source>
        <strain evidence="1">R11</strain>
    </source>
</reference>
<organism evidence="1">
    <name type="scientific">Streptomyces sp. R11</name>
    <dbReference type="NCBI Taxonomy" id="3238625"/>
    <lineage>
        <taxon>Bacteria</taxon>
        <taxon>Bacillati</taxon>
        <taxon>Actinomycetota</taxon>
        <taxon>Actinomycetes</taxon>
        <taxon>Kitasatosporales</taxon>
        <taxon>Streptomycetaceae</taxon>
        <taxon>Streptomyces</taxon>
    </lineage>
</organism>
<protein>
    <submittedName>
        <fullName evidence="1">Uncharacterized protein</fullName>
    </submittedName>
</protein>
<dbReference type="InterPro" id="IPR036410">
    <property type="entry name" value="HSP_DnaJ_Cys-rich_dom_sf"/>
</dbReference>
<dbReference type="RefSeq" id="WP_369274501.1">
    <property type="nucleotide sequence ID" value="NZ_CP163432.1"/>
</dbReference>
<name>A0AB39NBM0_9ACTN</name>